<dbReference type="GO" id="GO:0015485">
    <property type="term" value="F:cholesterol binding"/>
    <property type="evidence" value="ECO:0007669"/>
    <property type="project" value="TreeGrafter"/>
</dbReference>
<evidence type="ECO:0000256" key="6">
    <source>
        <dbReference type="ARBA" id="ARBA00023180"/>
    </source>
</evidence>
<evidence type="ECO:0000256" key="1">
    <source>
        <dbReference type="ARBA" id="ARBA00004475"/>
    </source>
</evidence>
<evidence type="ECO:0000313" key="9">
    <source>
        <dbReference type="Proteomes" id="UP000628412"/>
    </source>
</evidence>
<evidence type="ECO:0000256" key="7">
    <source>
        <dbReference type="SAM" id="Phobius"/>
    </source>
</evidence>
<dbReference type="PANTHER" id="PTHR22730">
    <property type="entry name" value="PROMININ PROM PROTEIN"/>
    <property type="match status" value="1"/>
</dbReference>
<comment type="similarity">
    <text evidence="2">Belongs to the prominin family.</text>
</comment>
<dbReference type="GO" id="GO:0071914">
    <property type="term" value="C:prominosome"/>
    <property type="evidence" value="ECO:0007669"/>
    <property type="project" value="TreeGrafter"/>
</dbReference>
<keyword evidence="6" id="KW-0325">Glycoprotein</keyword>
<feature type="non-terminal residue" evidence="8">
    <location>
        <position position="1"/>
    </location>
</feature>
<proteinExistence type="inferred from homology"/>
<keyword evidence="4 7" id="KW-1133">Transmembrane helix</keyword>
<feature type="transmembrane region" description="Helical" evidence="7">
    <location>
        <begin position="68"/>
        <end position="94"/>
    </location>
</feature>
<dbReference type="GO" id="GO:0016324">
    <property type="term" value="C:apical plasma membrane"/>
    <property type="evidence" value="ECO:0007669"/>
    <property type="project" value="TreeGrafter"/>
</dbReference>
<accession>A0A850Y2W7</accession>
<comment type="caution">
    <text evidence="8">The sequence shown here is derived from an EMBL/GenBank/DDBJ whole genome shotgun (WGS) entry which is preliminary data.</text>
</comment>
<keyword evidence="5 7" id="KW-0472">Membrane</keyword>
<keyword evidence="3 7" id="KW-0812">Transmembrane</keyword>
<dbReference type="GO" id="GO:0031528">
    <property type="term" value="C:microvillus membrane"/>
    <property type="evidence" value="ECO:0007669"/>
    <property type="project" value="UniProtKB-SubCell"/>
</dbReference>
<keyword evidence="9" id="KW-1185">Reference proteome</keyword>
<organism evidence="8 9">
    <name type="scientific">Aegithalos caudatus</name>
    <name type="common">Long-tailed tit</name>
    <name type="synonym">Acredula caudata</name>
    <dbReference type="NCBI Taxonomy" id="73327"/>
    <lineage>
        <taxon>Eukaryota</taxon>
        <taxon>Metazoa</taxon>
        <taxon>Chordata</taxon>
        <taxon>Craniata</taxon>
        <taxon>Vertebrata</taxon>
        <taxon>Euteleostomi</taxon>
        <taxon>Archelosauria</taxon>
        <taxon>Archosauria</taxon>
        <taxon>Dinosauria</taxon>
        <taxon>Saurischia</taxon>
        <taxon>Theropoda</taxon>
        <taxon>Coelurosauria</taxon>
        <taxon>Aves</taxon>
        <taxon>Neognathae</taxon>
        <taxon>Neoaves</taxon>
        <taxon>Telluraves</taxon>
        <taxon>Australaves</taxon>
        <taxon>Passeriformes</taxon>
        <taxon>Sylvioidea</taxon>
        <taxon>Aegithalidae</taxon>
        <taxon>Aegithalos</taxon>
    </lineage>
</organism>
<name>A0A850Y2W7_AEGCA</name>
<dbReference type="PANTHER" id="PTHR22730:SF4">
    <property type="entry name" value="PROMININ-1-A-LIKE"/>
    <property type="match status" value="1"/>
</dbReference>
<comment type="subcellular location">
    <subcellularLocation>
        <location evidence="1">Cell projection</location>
        <location evidence="1">Microvillus membrane</location>
        <topology evidence="1">Multi-pass membrane protein</topology>
    </subcellularLocation>
</comment>
<reference evidence="8" key="1">
    <citation type="submission" date="2019-10" db="EMBL/GenBank/DDBJ databases">
        <title>Bird 10,000 Genomes (B10K) Project - Family phase.</title>
        <authorList>
            <person name="Zhang G."/>
        </authorList>
    </citation>
    <scope>NUCLEOTIDE SEQUENCE</scope>
    <source>
        <strain evidence="8">B10K-DU-002-10</strain>
        <tissue evidence="8">Muscle</tissue>
    </source>
</reference>
<dbReference type="AlphaFoldDB" id="A0A850Y2W7"/>
<dbReference type="Pfam" id="PF05478">
    <property type="entry name" value="Prominin"/>
    <property type="match status" value="1"/>
</dbReference>
<dbReference type="Proteomes" id="UP000628412">
    <property type="component" value="Unassembled WGS sequence"/>
</dbReference>
<feature type="non-terminal residue" evidence="8">
    <location>
        <position position="96"/>
    </location>
</feature>
<evidence type="ECO:0000256" key="4">
    <source>
        <dbReference type="ARBA" id="ARBA00022989"/>
    </source>
</evidence>
<gene>
    <name evidence="8" type="primary">Prom1a_1</name>
    <name evidence="8" type="ORF">AEGCAU_R14875</name>
</gene>
<protein>
    <submittedName>
        <fullName evidence="8">PRM1A protein</fullName>
    </submittedName>
</protein>
<dbReference type="GO" id="GO:0005929">
    <property type="term" value="C:cilium"/>
    <property type="evidence" value="ECO:0007669"/>
    <property type="project" value="TreeGrafter"/>
</dbReference>
<sequence>MELGNISKPTYGPDLEAPGSSTPGLVTMAHGFLRLVQPNPLPIELINFEQSQSEFSQEVIHELLFYELGFLICAAIGVLFIIVVPLAGCCFCCYRC</sequence>
<evidence type="ECO:0000256" key="5">
    <source>
        <dbReference type="ARBA" id="ARBA00023136"/>
    </source>
</evidence>
<dbReference type="InterPro" id="IPR008795">
    <property type="entry name" value="Prominin"/>
</dbReference>
<evidence type="ECO:0000256" key="3">
    <source>
        <dbReference type="ARBA" id="ARBA00022692"/>
    </source>
</evidence>
<dbReference type="GO" id="GO:0009986">
    <property type="term" value="C:cell surface"/>
    <property type="evidence" value="ECO:0007669"/>
    <property type="project" value="TreeGrafter"/>
</dbReference>
<evidence type="ECO:0000256" key="2">
    <source>
        <dbReference type="ARBA" id="ARBA00006058"/>
    </source>
</evidence>
<dbReference type="EMBL" id="WEIU01009708">
    <property type="protein sequence ID" value="NWH88390.1"/>
    <property type="molecule type" value="Genomic_DNA"/>
</dbReference>
<evidence type="ECO:0000313" key="8">
    <source>
        <dbReference type="EMBL" id="NWH88390.1"/>
    </source>
</evidence>